<evidence type="ECO:0000313" key="1">
    <source>
        <dbReference type="EMBL" id="TFK26565.1"/>
    </source>
</evidence>
<dbReference type="Gene3D" id="1.10.600.10">
    <property type="entry name" value="Farnesyl Diphosphate Synthase"/>
    <property type="match status" value="1"/>
</dbReference>
<reference evidence="1 2" key="1">
    <citation type="journal article" date="2019" name="Nat. Ecol. Evol.">
        <title>Megaphylogeny resolves global patterns of mushroom evolution.</title>
        <authorList>
            <person name="Varga T."/>
            <person name="Krizsan K."/>
            <person name="Foldi C."/>
            <person name="Dima B."/>
            <person name="Sanchez-Garcia M."/>
            <person name="Sanchez-Ramirez S."/>
            <person name="Szollosi G.J."/>
            <person name="Szarkandi J.G."/>
            <person name="Papp V."/>
            <person name="Albert L."/>
            <person name="Andreopoulos W."/>
            <person name="Angelini C."/>
            <person name="Antonin V."/>
            <person name="Barry K.W."/>
            <person name="Bougher N.L."/>
            <person name="Buchanan P."/>
            <person name="Buyck B."/>
            <person name="Bense V."/>
            <person name="Catcheside P."/>
            <person name="Chovatia M."/>
            <person name="Cooper J."/>
            <person name="Damon W."/>
            <person name="Desjardin D."/>
            <person name="Finy P."/>
            <person name="Geml J."/>
            <person name="Haridas S."/>
            <person name="Hughes K."/>
            <person name="Justo A."/>
            <person name="Karasinski D."/>
            <person name="Kautmanova I."/>
            <person name="Kiss B."/>
            <person name="Kocsube S."/>
            <person name="Kotiranta H."/>
            <person name="LaButti K.M."/>
            <person name="Lechner B.E."/>
            <person name="Liimatainen K."/>
            <person name="Lipzen A."/>
            <person name="Lukacs Z."/>
            <person name="Mihaltcheva S."/>
            <person name="Morgado L.N."/>
            <person name="Niskanen T."/>
            <person name="Noordeloos M.E."/>
            <person name="Ohm R.A."/>
            <person name="Ortiz-Santana B."/>
            <person name="Ovrebo C."/>
            <person name="Racz N."/>
            <person name="Riley R."/>
            <person name="Savchenko A."/>
            <person name="Shiryaev A."/>
            <person name="Soop K."/>
            <person name="Spirin V."/>
            <person name="Szebenyi C."/>
            <person name="Tomsovsky M."/>
            <person name="Tulloss R.E."/>
            <person name="Uehling J."/>
            <person name="Grigoriev I.V."/>
            <person name="Vagvolgyi C."/>
            <person name="Papp T."/>
            <person name="Martin F.M."/>
            <person name="Miettinen O."/>
            <person name="Hibbett D.S."/>
            <person name="Nagy L.G."/>
        </authorList>
    </citation>
    <scope>NUCLEOTIDE SEQUENCE [LARGE SCALE GENOMIC DNA]</scope>
    <source>
        <strain evidence="1 2">CBS 121175</strain>
    </source>
</reference>
<organism evidence="1 2">
    <name type="scientific">Coprinopsis marcescibilis</name>
    <name type="common">Agaric fungus</name>
    <name type="synonym">Psathyrella marcescibilis</name>
    <dbReference type="NCBI Taxonomy" id="230819"/>
    <lineage>
        <taxon>Eukaryota</taxon>
        <taxon>Fungi</taxon>
        <taxon>Dikarya</taxon>
        <taxon>Basidiomycota</taxon>
        <taxon>Agaricomycotina</taxon>
        <taxon>Agaricomycetes</taxon>
        <taxon>Agaricomycetidae</taxon>
        <taxon>Agaricales</taxon>
        <taxon>Agaricineae</taxon>
        <taxon>Psathyrellaceae</taxon>
        <taxon>Coprinopsis</taxon>
    </lineage>
</organism>
<evidence type="ECO:0000313" key="2">
    <source>
        <dbReference type="Proteomes" id="UP000307440"/>
    </source>
</evidence>
<dbReference type="STRING" id="230819.A0A5C3L1H9"/>
<gene>
    <name evidence="1" type="ORF">FA15DRAFT_270896</name>
</gene>
<dbReference type="SUPFAM" id="SSF48576">
    <property type="entry name" value="Terpenoid synthases"/>
    <property type="match status" value="1"/>
</dbReference>
<dbReference type="AlphaFoldDB" id="A0A5C3L1H9"/>
<dbReference type="OrthoDB" id="2998174at2759"/>
<accession>A0A5C3L1H9</accession>
<dbReference type="InterPro" id="IPR008949">
    <property type="entry name" value="Isoprenoid_synthase_dom_sf"/>
</dbReference>
<protein>
    <submittedName>
        <fullName evidence="1">Uncharacterized protein</fullName>
    </submittedName>
</protein>
<name>A0A5C3L1H9_COPMA</name>
<dbReference type="Proteomes" id="UP000307440">
    <property type="component" value="Unassembled WGS sequence"/>
</dbReference>
<keyword evidence="2" id="KW-1185">Reference proteome</keyword>
<sequence length="274" mass="31004">MSFAEAFHLLLRPRATSSLIMVTGSPSGGVDKDKILGPELEGEIKAICRDLLERCGAEYKIVPFSNFDLWDACWTHVQNEYHIHRDDTTGAFPKLHKYIRLGVLMADTSYAHILDLKLRVWIALFTALTTYLDDVVSSDNHHLRTFTGVLLLGRSHDHPVLNAFISFLKDMPDKFDDFIVNMVVSASMRYLMSIALEVEGKSDQISPHGRKYPGYVRSLSGMPDAYGVFAFPLHLPRSTYIQALPEVMEFVYAIKLVAAIFSVGSKYSWWLLLQ</sequence>
<dbReference type="EMBL" id="ML210173">
    <property type="protein sequence ID" value="TFK26565.1"/>
    <property type="molecule type" value="Genomic_DNA"/>
</dbReference>
<proteinExistence type="predicted"/>